<keyword evidence="2" id="KW-1185">Reference proteome</keyword>
<reference evidence="1 2" key="1">
    <citation type="journal article" date="2012" name="PLoS Pathog.">
        <title>Diverse lifestyles and strategies of plant pathogenesis encoded in the genomes of eighteen Dothideomycetes fungi.</title>
        <authorList>
            <person name="Ohm R.A."/>
            <person name="Feau N."/>
            <person name="Henrissat B."/>
            <person name="Schoch C.L."/>
            <person name="Horwitz B.A."/>
            <person name="Barry K.W."/>
            <person name="Condon B.J."/>
            <person name="Copeland A.C."/>
            <person name="Dhillon B."/>
            <person name="Glaser F."/>
            <person name="Hesse C.N."/>
            <person name="Kosti I."/>
            <person name="LaButti K."/>
            <person name="Lindquist E.A."/>
            <person name="Lucas S."/>
            <person name="Salamov A.A."/>
            <person name="Bradshaw R.E."/>
            <person name="Ciuffetti L."/>
            <person name="Hamelin R.C."/>
            <person name="Kema G.H.J."/>
            <person name="Lawrence C."/>
            <person name="Scott J.A."/>
            <person name="Spatafora J.W."/>
            <person name="Turgeon B.G."/>
            <person name="de Wit P.J.G.M."/>
            <person name="Zhong S."/>
            <person name="Goodwin S.B."/>
            <person name="Grigoriev I.V."/>
        </authorList>
    </citation>
    <scope>NUCLEOTIDE SEQUENCE [LARGE SCALE GENOMIC DNA]</scope>
    <source>
        <strain evidence="1 2">UAMH 10762</strain>
    </source>
</reference>
<dbReference type="KEGG" id="bcom:BAUCODRAFT_119696"/>
<gene>
    <name evidence="1" type="ORF">BAUCODRAFT_119696</name>
</gene>
<evidence type="ECO:0000313" key="2">
    <source>
        <dbReference type="Proteomes" id="UP000011761"/>
    </source>
</evidence>
<dbReference type="GeneID" id="19107433"/>
<dbReference type="EMBL" id="KB445551">
    <property type="protein sequence ID" value="EMD00142.1"/>
    <property type="molecule type" value="Genomic_DNA"/>
</dbReference>
<proteinExistence type="predicted"/>
<dbReference type="RefSeq" id="XP_007672642.1">
    <property type="nucleotide sequence ID" value="XM_007674452.1"/>
</dbReference>
<dbReference type="HOGENOM" id="CLU_2483022_0_0_1"/>
<organism evidence="1 2">
    <name type="scientific">Baudoinia panamericana (strain UAMH 10762)</name>
    <name type="common">Angels' share fungus</name>
    <name type="synonym">Baudoinia compniacensis (strain UAMH 10762)</name>
    <dbReference type="NCBI Taxonomy" id="717646"/>
    <lineage>
        <taxon>Eukaryota</taxon>
        <taxon>Fungi</taxon>
        <taxon>Dikarya</taxon>
        <taxon>Ascomycota</taxon>
        <taxon>Pezizomycotina</taxon>
        <taxon>Dothideomycetes</taxon>
        <taxon>Dothideomycetidae</taxon>
        <taxon>Mycosphaerellales</taxon>
        <taxon>Teratosphaeriaceae</taxon>
        <taxon>Baudoinia</taxon>
    </lineage>
</organism>
<protein>
    <submittedName>
        <fullName evidence="1">Uncharacterized protein</fullName>
    </submittedName>
</protein>
<name>M2MTC5_BAUPA</name>
<accession>M2MTC5</accession>
<dbReference type="AlphaFoldDB" id="M2MTC5"/>
<dbReference type="Proteomes" id="UP000011761">
    <property type="component" value="Unassembled WGS sequence"/>
</dbReference>
<sequence length="87" mass="9579">MSVEAQAFAAWSSKLRGTLGQTWLNDATVSGVNIQRANDDEQLPSMHDPNSIHLTCPWTTACQVCTYVQHVNESFLDILHTLGDCST</sequence>
<evidence type="ECO:0000313" key="1">
    <source>
        <dbReference type="EMBL" id="EMD00142.1"/>
    </source>
</evidence>